<evidence type="ECO:0000256" key="1">
    <source>
        <dbReference type="SAM" id="MobiDB-lite"/>
    </source>
</evidence>
<dbReference type="SUPFAM" id="SSF69318">
    <property type="entry name" value="Integrin alpha N-terminal domain"/>
    <property type="match status" value="1"/>
</dbReference>
<keyword evidence="3" id="KW-1185">Reference proteome</keyword>
<feature type="compositionally biased region" description="Low complexity" evidence="1">
    <location>
        <begin position="435"/>
        <end position="449"/>
    </location>
</feature>
<organism evidence="2 3">
    <name type="scientific">Iamia majanohamensis</name>
    <dbReference type="NCBI Taxonomy" id="467976"/>
    <lineage>
        <taxon>Bacteria</taxon>
        <taxon>Bacillati</taxon>
        <taxon>Actinomycetota</taxon>
        <taxon>Acidimicrobiia</taxon>
        <taxon>Acidimicrobiales</taxon>
        <taxon>Iamiaceae</taxon>
        <taxon>Iamia</taxon>
    </lineage>
</organism>
<dbReference type="KEGG" id="ima:PO878_13965"/>
<evidence type="ECO:0000313" key="3">
    <source>
        <dbReference type="Proteomes" id="UP001216390"/>
    </source>
</evidence>
<dbReference type="EMBL" id="CP116942">
    <property type="protein sequence ID" value="WCO65606.1"/>
    <property type="molecule type" value="Genomic_DNA"/>
</dbReference>
<accession>A0AAE9YD45</accession>
<dbReference type="RefSeq" id="WP_272735133.1">
    <property type="nucleotide sequence ID" value="NZ_CP116942.1"/>
</dbReference>
<dbReference type="PRINTS" id="PR01217">
    <property type="entry name" value="PRICHEXTENSN"/>
</dbReference>
<evidence type="ECO:0000313" key="2">
    <source>
        <dbReference type="EMBL" id="WCO65606.1"/>
    </source>
</evidence>
<protein>
    <recommendedName>
        <fullName evidence="4">Protein kinase domain-containing protein</fullName>
    </recommendedName>
</protein>
<dbReference type="Proteomes" id="UP001216390">
    <property type="component" value="Chromosome"/>
</dbReference>
<feature type="compositionally biased region" description="Low complexity" evidence="1">
    <location>
        <begin position="406"/>
        <end position="421"/>
    </location>
</feature>
<proteinExistence type="predicted"/>
<feature type="compositionally biased region" description="Low complexity" evidence="1">
    <location>
        <begin position="294"/>
        <end position="316"/>
    </location>
</feature>
<feature type="compositionally biased region" description="Pro residues" evidence="1">
    <location>
        <begin position="317"/>
        <end position="326"/>
    </location>
</feature>
<feature type="compositionally biased region" description="Basic and acidic residues" evidence="1">
    <location>
        <begin position="237"/>
        <end position="250"/>
    </location>
</feature>
<dbReference type="Gene3D" id="1.10.510.10">
    <property type="entry name" value="Transferase(Phosphotransferase) domain 1"/>
    <property type="match status" value="1"/>
</dbReference>
<feature type="compositionally biased region" description="Basic residues" evidence="1">
    <location>
        <begin position="330"/>
        <end position="343"/>
    </location>
</feature>
<feature type="region of interest" description="Disordered" evidence="1">
    <location>
        <begin position="208"/>
        <end position="346"/>
    </location>
</feature>
<dbReference type="AlphaFoldDB" id="A0AAE9YD45"/>
<dbReference type="InterPro" id="IPR028994">
    <property type="entry name" value="Integrin_alpha_N"/>
</dbReference>
<evidence type="ECO:0008006" key="4">
    <source>
        <dbReference type="Google" id="ProtNLM"/>
    </source>
</evidence>
<feature type="compositionally biased region" description="Pro residues" evidence="1">
    <location>
        <begin position="277"/>
        <end position="293"/>
    </location>
</feature>
<feature type="compositionally biased region" description="Pro residues" evidence="1">
    <location>
        <begin position="422"/>
        <end position="434"/>
    </location>
</feature>
<feature type="compositionally biased region" description="Basic residues" evidence="1">
    <location>
        <begin position="212"/>
        <end position="222"/>
    </location>
</feature>
<dbReference type="InterPro" id="IPR011009">
    <property type="entry name" value="Kinase-like_dom_sf"/>
</dbReference>
<gene>
    <name evidence="2" type="ORF">PO878_13965</name>
</gene>
<feature type="compositionally biased region" description="Polar residues" evidence="1">
    <location>
        <begin position="393"/>
        <end position="404"/>
    </location>
</feature>
<feature type="region of interest" description="Disordered" evidence="1">
    <location>
        <begin position="380"/>
        <end position="449"/>
    </location>
</feature>
<reference evidence="2" key="1">
    <citation type="submission" date="2023-01" db="EMBL/GenBank/DDBJ databases">
        <title>The diversity of Class Acidimicrobiia in South China Sea sediment environments and the proposal of Iamia marina sp. nov., a novel species of the genus Iamia.</title>
        <authorList>
            <person name="He Y."/>
            <person name="Tian X."/>
        </authorList>
    </citation>
    <scope>NUCLEOTIDE SEQUENCE</scope>
    <source>
        <strain evidence="2">DSM 19957</strain>
    </source>
</reference>
<dbReference type="SUPFAM" id="SSF56112">
    <property type="entry name" value="Protein kinase-like (PK-like)"/>
    <property type="match status" value="1"/>
</dbReference>
<name>A0AAE9YD45_9ACTN</name>
<sequence length="556" mass="55885">MSSPASHRVTTAADGTPVLVKRSTGPEGRARLAGEAAVLRTLAHPGLVRVVDLRDDADGAELHLAWVGPHSLATVTSVPVADAARLVARVADVVDDLHRAGVVHGRLTPDHVLLGADGAPVLTGLAEAGGTATSAPAVDVAALGALLTDLVAPSSEAPIVPERRHPRRADSGLRAALLTVADLAASDDATSIPSARALADRVRVTVGDGVPRSRRRHRRRGRTGASRAALAPGGSARPDDHDRPEPDRPPSRTGPGAPTPDGPSDPSHRPPAEAPTAGPPRPEPLGVAPPPGVGPASAPAGDPAGVSRPPAARAPAPALPPGPARPASPSRHRTPPRAGRCRRPAVALRRRWDEVPPGRRVAAVGLAAAVATTLLAVGLVRGPDSGTDDVRTVPSTTLPPSRATSPPATRPGTVPPTTGAPTPRPEPAPDPSCPPVAAAGAADVDGDGCPDAVRVEAERVTAAGTTWVVGRPGDAVAVADWDCDGTATVASLRPSTGEVFVFDRWVAPGDELTVPAATTVPGARDLAAVDPDGDGCAELTATRPDGPPVAVPLGGA</sequence>